<dbReference type="Gene3D" id="3.30.390.60">
    <property type="entry name" value="Heat-inducible transcription repressor hrca homolog, domain 3"/>
    <property type="match status" value="1"/>
</dbReference>
<dbReference type="NCBIfam" id="TIGR00331">
    <property type="entry name" value="hrcA"/>
    <property type="match status" value="1"/>
</dbReference>
<evidence type="ECO:0000256" key="1">
    <source>
        <dbReference type="ARBA" id="ARBA00022491"/>
    </source>
</evidence>
<dbReference type="InterPro" id="IPR023120">
    <property type="entry name" value="WHTH_transcript_rep_HrcA_IDD"/>
</dbReference>
<dbReference type="InterPro" id="IPR036390">
    <property type="entry name" value="WH_DNA-bd_sf"/>
</dbReference>
<keyword evidence="2" id="KW-0805">Transcription regulation</keyword>
<dbReference type="GO" id="GO:0003677">
    <property type="term" value="F:DNA binding"/>
    <property type="evidence" value="ECO:0007669"/>
    <property type="project" value="InterPro"/>
</dbReference>
<dbReference type="GO" id="GO:0045892">
    <property type="term" value="P:negative regulation of DNA-templated transcription"/>
    <property type="evidence" value="ECO:0007669"/>
    <property type="project" value="TreeGrafter"/>
</dbReference>
<dbReference type="Gene3D" id="3.30.450.40">
    <property type="match status" value="1"/>
</dbReference>
<dbReference type="PANTHER" id="PTHR34824">
    <property type="entry name" value="HEAT-INDUCIBLE TRANSCRIPTION REPRESSOR HRCA"/>
    <property type="match status" value="1"/>
</dbReference>
<dbReference type="Pfam" id="PF03444">
    <property type="entry name" value="WHD_HrcA"/>
    <property type="match status" value="1"/>
</dbReference>
<evidence type="ECO:0000313" key="7">
    <source>
        <dbReference type="EMBL" id="ABZ07541.1"/>
    </source>
</evidence>
<accession>B3T4M5</accession>
<dbReference type="InterPro" id="IPR005104">
    <property type="entry name" value="WHTH_HrcA_DNA-bd"/>
</dbReference>
<dbReference type="InterPro" id="IPR036388">
    <property type="entry name" value="WH-like_DNA-bd_sf"/>
</dbReference>
<keyword evidence="1" id="KW-0678">Repressor</keyword>
<reference evidence="7" key="1">
    <citation type="journal article" date="2008" name="ISME J.">
        <title>Genomic patterns of recombination, clonal divergence and environment in marine microbial populations.</title>
        <authorList>
            <person name="Konstantinidis K.T."/>
            <person name="Delong E.F."/>
        </authorList>
    </citation>
    <scope>NUCLEOTIDE SEQUENCE</scope>
</reference>
<evidence type="ECO:0000256" key="2">
    <source>
        <dbReference type="ARBA" id="ARBA00023015"/>
    </source>
</evidence>
<evidence type="ECO:0000256" key="4">
    <source>
        <dbReference type="ARBA" id="ARBA00023163"/>
    </source>
</evidence>
<dbReference type="PIRSF" id="PIRSF005485">
    <property type="entry name" value="HrcA"/>
    <property type="match status" value="1"/>
</dbReference>
<dbReference type="Pfam" id="PF01628">
    <property type="entry name" value="HrcA"/>
    <property type="match status" value="1"/>
</dbReference>
<dbReference type="HAMAP" id="MF_00081">
    <property type="entry name" value="HrcA"/>
    <property type="match status" value="1"/>
</dbReference>
<keyword evidence="4" id="KW-0804">Transcription</keyword>
<dbReference type="InterPro" id="IPR002571">
    <property type="entry name" value="HrcA"/>
</dbReference>
<feature type="domain" description="Heat-inducible transcription repressor HrcA C-terminal" evidence="5">
    <location>
        <begin position="112"/>
        <end position="334"/>
    </location>
</feature>
<organism evidence="7">
    <name type="scientific">uncultured marine microorganism HF4000_ANIW137I15</name>
    <dbReference type="NCBI Taxonomy" id="455531"/>
    <lineage>
        <taxon>unclassified sequences</taxon>
        <taxon>environmental samples</taxon>
    </lineage>
</organism>
<dbReference type="PANTHER" id="PTHR34824:SF1">
    <property type="entry name" value="HEAT-INDUCIBLE TRANSCRIPTION REPRESSOR HRCA"/>
    <property type="match status" value="1"/>
</dbReference>
<protein>
    <submittedName>
        <fullName evidence="7">Putative HrcA protein C terminal domain protein</fullName>
    </submittedName>
</protein>
<feature type="domain" description="Winged helix-turn-helix transcription repressor HrcA DNA-binding" evidence="6">
    <location>
        <begin position="7"/>
        <end position="80"/>
    </location>
</feature>
<dbReference type="Gene3D" id="1.10.10.10">
    <property type="entry name" value="Winged helix-like DNA-binding domain superfamily/Winged helix DNA-binding domain"/>
    <property type="match status" value="1"/>
</dbReference>
<dbReference type="SUPFAM" id="SSF46785">
    <property type="entry name" value="Winged helix' DNA-binding domain"/>
    <property type="match status" value="1"/>
</dbReference>
<gene>
    <name evidence="7" type="ORF">ALOHA_HF4000ANIW137I15ctg3g24</name>
</gene>
<dbReference type="AlphaFoldDB" id="B3T4M5"/>
<evidence type="ECO:0000259" key="6">
    <source>
        <dbReference type="Pfam" id="PF03444"/>
    </source>
</evidence>
<dbReference type="InterPro" id="IPR029016">
    <property type="entry name" value="GAF-like_dom_sf"/>
</dbReference>
<sequence length="354" mass="40513">MLSGATNLTVRQQDILQGVLSSFVETNEPIGSKTLAKKYVRNLSSATIRNELAELTELGFLCQPYTSAGRVPTDKAYRFYVNQVKKLPALSEMEVERIRIGYGETRSLGLEGLLEQTSKLLSSLTQQASLVLIPNLSRTVLSQIRIVRLRPNLAHVILVTKNGRTQNRSIEMEEDLSQEFLDRMSRYLNEEYKDLTLQEVRRRISLQMLEHKKEFDILYRESLKLSKKAFLESPEETDEFYIWGTHHIFDQPEFQTDVEKMRMLFEAFQEKEKLVEILDRFVEAKGISVSIGPETEVEAMNDCAFVMKTYSDGSRNLGTLAIVGPKRMRYPRIMALVDMTASTLSRFIAAESSS</sequence>
<evidence type="ECO:0000259" key="5">
    <source>
        <dbReference type="Pfam" id="PF01628"/>
    </source>
</evidence>
<evidence type="ECO:0000256" key="3">
    <source>
        <dbReference type="ARBA" id="ARBA00023016"/>
    </source>
</evidence>
<name>B3T4M5_9ZZZZ</name>
<proteinExistence type="inferred from homology"/>
<dbReference type="SUPFAM" id="SSF55781">
    <property type="entry name" value="GAF domain-like"/>
    <property type="match status" value="1"/>
</dbReference>
<keyword evidence="3" id="KW-0346">Stress response</keyword>
<dbReference type="InterPro" id="IPR021153">
    <property type="entry name" value="HrcA_C"/>
</dbReference>
<dbReference type="EMBL" id="EU016602">
    <property type="protein sequence ID" value="ABZ07541.1"/>
    <property type="molecule type" value="Genomic_DNA"/>
</dbReference>